<proteinExistence type="predicted"/>
<organism evidence="1 2">
    <name type="scientific">Aduncisulcus paluster</name>
    <dbReference type="NCBI Taxonomy" id="2918883"/>
    <lineage>
        <taxon>Eukaryota</taxon>
        <taxon>Metamonada</taxon>
        <taxon>Carpediemonas-like organisms</taxon>
        <taxon>Aduncisulcus</taxon>
    </lineage>
</organism>
<gene>
    <name evidence="1" type="ORF">ADUPG1_009488</name>
</gene>
<dbReference type="Proteomes" id="UP001057375">
    <property type="component" value="Unassembled WGS sequence"/>
</dbReference>
<reference evidence="1" key="1">
    <citation type="submission" date="2022-03" db="EMBL/GenBank/DDBJ databases">
        <title>Draft genome sequence of Aduncisulcus paluster, a free-living microaerophilic Fornicata.</title>
        <authorList>
            <person name="Yuyama I."/>
            <person name="Kume K."/>
            <person name="Tamura T."/>
            <person name="Inagaki Y."/>
            <person name="Hashimoto T."/>
        </authorList>
    </citation>
    <scope>NUCLEOTIDE SEQUENCE</scope>
    <source>
        <strain evidence="1">NY0171</strain>
    </source>
</reference>
<evidence type="ECO:0000313" key="2">
    <source>
        <dbReference type="Proteomes" id="UP001057375"/>
    </source>
</evidence>
<protein>
    <submittedName>
        <fullName evidence="1">Uncharacterized protein</fullName>
    </submittedName>
</protein>
<name>A0ABQ5KVR2_9EUKA</name>
<sequence>MINISASIKSSPIFPLELGVISEESTLSPSSPQSPSQFISSVCSDTSDYIQTFEQVDEPLCSSSLSFSFPASSQVLSTLISSPFLKSSDVSPSKLANHLSSSIFCQTYDYVLHQLAQDELAMSIRQTKQLKILEESKRPIPSCDLELLVTWYLHYFAFSSDLSTIAKYMHLSHKDMEKRLLTWRKNGLPKFIHQYAMAYGRSVGIPHSKIISLCKGTKNMESKGM</sequence>
<comment type="caution">
    <text evidence="1">The sequence shown here is derived from an EMBL/GenBank/DDBJ whole genome shotgun (WGS) entry which is preliminary data.</text>
</comment>
<evidence type="ECO:0000313" key="1">
    <source>
        <dbReference type="EMBL" id="GKT36540.1"/>
    </source>
</evidence>
<dbReference type="EMBL" id="BQXS01011248">
    <property type="protein sequence ID" value="GKT36540.1"/>
    <property type="molecule type" value="Genomic_DNA"/>
</dbReference>
<keyword evidence="2" id="KW-1185">Reference proteome</keyword>
<accession>A0ABQ5KVR2</accession>